<evidence type="ECO:0000256" key="1">
    <source>
        <dbReference type="ARBA" id="ARBA00022723"/>
    </source>
</evidence>
<dbReference type="InterPro" id="IPR011330">
    <property type="entry name" value="Glyco_hydro/deAcase_b/a-brl"/>
</dbReference>
<dbReference type="Pfam" id="PF01522">
    <property type="entry name" value="Polysacc_deac_1"/>
    <property type="match status" value="1"/>
</dbReference>
<dbReference type="InterPro" id="IPR050248">
    <property type="entry name" value="Polysacc_deacetylase_ArnD"/>
</dbReference>
<reference evidence="5 6" key="1">
    <citation type="submission" date="2023-08" db="EMBL/GenBank/DDBJ databases">
        <title>Nocardioides seae sp. nov., a bacterium isolated from a soil.</title>
        <authorList>
            <person name="Wang X."/>
        </authorList>
    </citation>
    <scope>NUCLEOTIDE SEQUENCE [LARGE SCALE GENOMIC DNA]</scope>
    <source>
        <strain evidence="5 6">YZH12</strain>
    </source>
</reference>
<feature type="compositionally biased region" description="Pro residues" evidence="3">
    <location>
        <begin position="257"/>
        <end position="266"/>
    </location>
</feature>
<accession>A0ABU3PVX9</accession>
<gene>
    <name evidence="5" type="ORF">RDV89_09975</name>
</gene>
<dbReference type="CDD" id="cd10917">
    <property type="entry name" value="CE4_NodB_like_6s_7s"/>
    <property type="match status" value="1"/>
</dbReference>
<proteinExistence type="predicted"/>
<comment type="caution">
    <text evidence="5">The sequence shown here is derived from an EMBL/GenBank/DDBJ whole genome shotgun (WGS) entry which is preliminary data.</text>
</comment>
<keyword evidence="6" id="KW-1185">Reference proteome</keyword>
<evidence type="ECO:0000259" key="4">
    <source>
        <dbReference type="PROSITE" id="PS51677"/>
    </source>
</evidence>
<evidence type="ECO:0000313" key="6">
    <source>
        <dbReference type="Proteomes" id="UP001268542"/>
    </source>
</evidence>
<feature type="region of interest" description="Disordered" evidence="3">
    <location>
        <begin position="254"/>
        <end position="295"/>
    </location>
</feature>
<organism evidence="5 6">
    <name type="scientific">Nocardioides imazamoxiresistens</name>
    <dbReference type="NCBI Taxonomy" id="3231893"/>
    <lineage>
        <taxon>Bacteria</taxon>
        <taxon>Bacillati</taxon>
        <taxon>Actinomycetota</taxon>
        <taxon>Actinomycetes</taxon>
        <taxon>Propionibacteriales</taxon>
        <taxon>Nocardioidaceae</taxon>
        <taxon>Nocardioides</taxon>
    </lineage>
</organism>
<dbReference type="EMBL" id="JAVYII010000004">
    <property type="protein sequence ID" value="MDT9593395.1"/>
    <property type="molecule type" value="Genomic_DNA"/>
</dbReference>
<dbReference type="GO" id="GO:0016787">
    <property type="term" value="F:hydrolase activity"/>
    <property type="evidence" value="ECO:0007669"/>
    <property type="project" value="UniProtKB-KW"/>
</dbReference>
<sequence length="496" mass="50411">MARRAAVALITAGVIALSGCTDDVATEPDEPHELAPSQPPVEEPLVTVDTYPAVVNPSVLETAPGAATVTVTDPATELHATWPRLGLASLDGALQQRVDARVQAYQGAQDDAADQELNVTWSLVGSSDDVVGVLTEYYAVEPTGSRETWATQWYDAASDAVVPNTALVDDVDALASAVTEALEDQASVDADTLAAALVQGAPVMAFTENGELFVGFDEMSIAPTNTGRINVVLPGETTEELLSDLGEQARDALVSPGAPPLPPGTVPPVEDEEDGASEDADGAADEPTAAETGEPVDCTVEQCVALAFDGGPDDRTTAVLDALAEDDAPATFFVLGQQAATYPEATAAIGAAGHEIGAHSWSHRNLTRLPLPELDGELRRSVEVVEDAAGTTPTLLLAPYAAADAGVQRRAATAGLTIVEQAAPDADASAASAEDLTAQALAGAQRGSVVTLPGAAAATPAAVPTVVAALREQGFTLVTVSELSGDTGDGGDGAAE</sequence>
<dbReference type="Gene3D" id="3.20.20.370">
    <property type="entry name" value="Glycoside hydrolase/deacetylase"/>
    <property type="match status" value="1"/>
</dbReference>
<dbReference type="PANTHER" id="PTHR10587:SF133">
    <property type="entry name" value="CHITIN DEACETYLASE 1-RELATED"/>
    <property type="match status" value="1"/>
</dbReference>
<keyword evidence="2 5" id="KW-0378">Hydrolase</keyword>
<protein>
    <submittedName>
        <fullName evidence="5">Polysaccharide deacetylase family protein</fullName>
        <ecNumber evidence="5">3.-.-.-</ecNumber>
    </submittedName>
</protein>
<dbReference type="EC" id="3.-.-.-" evidence="5"/>
<dbReference type="Proteomes" id="UP001268542">
    <property type="component" value="Unassembled WGS sequence"/>
</dbReference>
<dbReference type="PANTHER" id="PTHR10587">
    <property type="entry name" value="GLYCOSYL TRANSFERASE-RELATED"/>
    <property type="match status" value="1"/>
</dbReference>
<evidence type="ECO:0000256" key="3">
    <source>
        <dbReference type="SAM" id="MobiDB-lite"/>
    </source>
</evidence>
<dbReference type="InterPro" id="IPR002509">
    <property type="entry name" value="NODB_dom"/>
</dbReference>
<keyword evidence="1" id="KW-0479">Metal-binding</keyword>
<feature type="domain" description="NodB homology" evidence="4">
    <location>
        <begin position="302"/>
        <end position="478"/>
    </location>
</feature>
<evidence type="ECO:0000256" key="2">
    <source>
        <dbReference type="ARBA" id="ARBA00022801"/>
    </source>
</evidence>
<evidence type="ECO:0000313" key="5">
    <source>
        <dbReference type="EMBL" id="MDT9593395.1"/>
    </source>
</evidence>
<dbReference type="SUPFAM" id="SSF88713">
    <property type="entry name" value="Glycoside hydrolase/deacetylase"/>
    <property type="match status" value="1"/>
</dbReference>
<dbReference type="PROSITE" id="PS51257">
    <property type="entry name" value="PROKAR_LIPOPROTEIN"/>
    <property type="match status" value="1"/>
</dbReference>
<dbReference type="RefSeq" id="WP_315732882.1">
    <property type="nucleotide sequence ID" value="NZ_JAVYII010000004.1"/>
</dbReference>
<dbReference type="PROSITE" id="PS51677">
    <property type="entry name" value="NODB"/>
    <property type="match status" value="1"/>
</dbReference>
<feature type="region of interest" description="Disordered" evidence="3">
    <location>
        <begin position="22"/>
        <end position="43"/>
    </location>
</feature>
<name>A0ABU3PVX9_9ACTN</name>
<feature type="compositionally biased region" description="Acidic residues" evidence="3">
    <location>
        <begin position="269"/>
        <end position="284"/>
    </location>
</feature>